<feature type="region of interest" description="Disordered" evidence="1">
    <location>
        <begin position="234"/>
        <end position="303"/>
    </location>
</feature>
<organism evidence="2">
    <name type="scientific">Psilocybe cubensis</name>
    <name type="common">Psychedelic mushroom</name>
    <name type="synonym">Stropharia cubensis</name>
    <dbReference type="NCBI Taxonomy" id="181762"/>
    <lineage>
        <taxon>Eukaryota</taxon>
        <taxon>Fungi</taxon>
        <taxon>Dikarya</taxon>
        <taxon>Basidiomycota</taxon>
        <taxon>Agaricomycotina</taxon>
        <taxon>Agaricomycetes</taxon>
        <taxon>Agaricomycetidae</taxon>
        <taxon>Agaricales</taxon>
        <taxon>Agaricineae</taxon>
        <taxon>Strophariaceae</taxon>
        <taxon>Psilocybe</taxon>
    </lineage>
</organism>
<protein>
    <submittedName>
        <fullName evidence="2">Uncharacterized protein</fullName>
    </submittedName>
</protein>
<feature type="compositionally biased region" description="Low complexity" evidence="1">
    <location>
        <begin position="239"/>
        <end position="248"/>
    </location>
</feature>
<accession>A0A8H7XVM3</accession>
<comment type="caution">
    <text evidence="2">The sequence shown here is derived from an EMBL/GenBank/DDBJ whole genome shotgun (WGS) entry which is preliminary data.</text>
</comment>
<evidence type="ECO:0000313" key="2">
    <source>
        <dbReference type="EMBL" id="KAG5168521.1"/>
    </source>
</evidence>
<dbReference type="EMBL" id="JAFIQS010000006">
    <property type="protein sequence ID" value="KAG5168521.1"/>
    <property type="molecule type" value="Genomic_DNA"/>
</dbReference>
<name>A0A8H7XVM3_PSICU</name>
<feature type="compositionally biased region" description="Polar residues" evidence="1">
    <location>
        <begin position="10"/>
        <end position="25"/>
    </location>
</feature>
<sequence>MSAFHDTPRNYPNDSHQVNGEDSNQPNDFMAFLDFGISDNDPSVNPEDILSTGPAFDPDLLDSLHSSLNIPSLSGNLHNELSYDKPTPQAVAFAPAIFPAHALNTGVAPALLRCDDGLSTWMLQHPAESTGIFRVPDIAGEALSERDSKAGDGSTRRTPKGKAKATLVSKSRRHNPYQAPRSPPIPRTRTEERNSDDSSTFEGMDVLDRILNPPFNPQHSRTSAVELEIPQKLNFQQPNNNDNSSGNNTVERVSRGGSLATAVRRSSIKKSSQNLAHCDDSQPHLRGARKGVQTAKCHSSRDKGLRLKQNIGSLDPLTVSGNGDGVGHIPGDRGEVKKKGKQGKRYDRLLFHNQAPEPQRNVEHGEYLKERARSDQILMLDHRQYPIEDASETIQSKERR</sequence>
<reference evidence="2" key="1">
    <citation type="submission" date="2021-02" db="EMBL/GenBank/DDBJ databases">
        <title>Psilocybe cubensis genome.</title>
        <authorList>
            <person name="Mckernan K.J."/>
            <person name="Crawford S."/>
            <person name="Trippe A."/>
            <person name="Kane L.T."/>
            <person name="Mclaughlin S."/>
        </authorList>
    </citation>
    <scope>NUCLEOTIDE SEQUENCE [LARGE SCALE GENOMIC DNA]</scope>
    <source>
        <strain evidence="2">MGC-MH-2018</strain>
    </source>
</reference>
<feature type="region of interest" description="Disordered" evidence="1">
    <location>
        <begin position="1"/>
        <end position="25"/>
    </location>
</feature>
<evidence type="ECO:0000256" key="1">
    <source>
        <dbReference type="SAM" id="MobiDB-lite"/>
    </source>
</evidence>
<feature type="region of interest" description="Disordered" evidence="1">
    <location>
        <begin position="143"/>
        <end position="201"/>
    </location>
</feature>
<dbReference type="AlphaFoldDB" id="A0A8H7XVM3"/>
<feature type="region of interest" description="Disordered" evidence="1">
    <location>
        <begin position="318"/>
        <end position="341"/>
    </location>
</feature>
<gene>
    <name evidence="2" type="ORF">JR316_007121</name>
</gene>
<proteinExistence type="predicted"/>